<dbReference type="AlphaFoldDB" id="A0A1U7J282"/>
<keyword evidence="4" id="KW-0732">Signal</keyword>
<dbReference type="InterPro" id="IPR019734">
    <property type="entry name" value="TPR_rpt"/>
</dbReference>
<evidence type="ECO:0008006" key="7">
    <source>
        <dbReference type="Google" id="ProtNLM"/>
    </source>
</evidence>
<dbReference type="PANTHER" id="PTHR44858">
    <property type="entry name" value="TETRATRICOPEPTIDE REPEAT PROTEIN 6"/>
    <property type="match status" value="1"/>
</dbReference>
<keyword evidence="1" id="KW-0677">Repeat</keyword>
<dbReference type="STRING" id="549789.NIES30_17930"/>
<keyword evidence="2 3" id="KW-0802">TPR repeat</keyword>
<feature type="chain" id="PRO_5012052654" description="Tetratricopeptide repeat protein" evidence="4">
    <location>
        <begin position="26"/>
        <end position="279"/>
    </location>
</feature>
<dbReference type="SMART" id="SM00028">
    <property type="entry name" value="TPR"/>
    <property type="match status" value="6"/>
</dbReference>
<evidence type="ECO:0000256" key="3">
    <source>
        <dbReference type="PROSITE-ProRule" id="PRU00339"/>
    </source>
</evidence>
<evidence type="ECO:0000256" key="1">
    <source>
        <dbReference type="ARBA" id="ARBA00022737"/>
    </source>
</evidence>
<sequence length="279" mass="30403">MGSSKIVGLCLALVLWLGWPGLTTAAPMASTTAHLVDGQAVLSSSADRAAAWGDRCLSSVQLERYDEAIADCSRAMQLDGRRPEHRLNRGIALYRTGNFAEALADDTEALVQNPDDFRGYYNRGLVQVALHHFEAAIEDFNQAAALTSDPTPLIDIYDDRGLAKLMAAQPQKALQDFDQALAIDSQNIRALFNHGCACHQMGRLNDALTDLNQVLILDPGHARTYLKRGLLRRSLGDQGGGVADLQQAADCAQSQGEQHLHHYILTLLNEWQSPVTTMG</sequence>
<keyword evidence="6" id="KW-1185">Reference proteome</keyword>
<name>A0A1U7J282_9CYAN</name>
<feature type="repeat" description="TPR" evidence="3">
    <location>
        <begin position="117"/>
        <end position="150"/>
    </location>
</feature>
<feature type="signal peptide" evidence="4">
    <location>
        <begin position="1"/>
        <end position="25"/>
    </location>
</feature>
<evidence type="ECO:0000256" key="4">
    <source>
        <dbReference type="SAM" id="SignalP"/>
    </source>
</evidence>
<comment type="caution">
    <text evidence="5">The sequence shown here is derived from an EMBL/GenBank/DDBJ whole genome shotgun (WGS) entry which is preliminary data.</text>
</comment>
<feature type="repeat" description="TPR" evidence="3">
    <location>
        <begin position="154"/>
        <end position="187"/>
    </location>
</feature>
<evidence type="ECO:0000256" key="2">
    <source>
        <dbReference type="ARBA" id="ARBA00022803"/>
    </source>
</evidence>
<dbReference type="RefSeq" id="WP_073609806.1">
    <property type="nucleotide sequence ID" value="NZ_MRCG01000014.1"/>
</dbReference>
<dbReference type="SUPFAM" id="SSF48452">
    <property type="entry name" value="TPR-like"/>
    <property type="match status" value="1"/>
</dbReference>
<dbReference type="Proteomes" id="UP000185557">
    <property type="component" value="Unassembled WGS sequence"/>
</dbReference>
<evidence type="ECO:0000313" key="6">
    <source>
        <dbReference type="Proteomes" id="UP000185557"/>
    </source>
</evidence>
<accession>A0A1U7J282</accession>
<proteinExistence type="predicted"/>
<reference evidence="5 6" key="1">
    <citation type="submission" date="2016-11" db="EMBL/GenBank/DDBJ databases">
        <title>Draft Genome Sequences of Nine Cyanobacterial Strains from Diverse Habitats.</title>
        <authorList>
            <person name="Zhu T."/>
            <person name="Hou S."/>
            <person name="Lu X."/>
            <person name="Hess W.R."/>
        </authorList>
    </citation>
    <scope>NUCLEOTIDE SEQUENCE [LARGE SCALE GENOMIC DNA]</scope>
    <source>
        <strain evidence="5 6">NIES-30</strain>
    </source>
</reference>
<dbReference type="Pfam" id="PF13432">
    <property type="entry name" value="TPR_16"/>
    <property type="match status" value="1"/>
</dbReference>
<dbReference type="InterPro" id="IPR050498">
    <property type="entry name" value="Ycf3"/>
</dbReference>
<dbReference type="Gene3D" id="1.25.40.10">
    <property type="entry name" value="Tetratricopeptide repeat domain"/>
    <property type="match status" value="3"/>
</dbReference>
<dbReference type="EMBL" id="MRCG01000014">
    <property type="protein sequence ID" value="OKH46174.1"/>
    <property type="molecule type" value="Genomic_DNA"/>
</dbReference>
<dbReference type="PROSITE" id="PS50005">
    <property type="entry name" value="TPR"/>
    <property type="match status" value="2"/>
</dbReference>
<gene>
    <name evidence="5" type="ORF">NIES30_17930</name>
</gene>
<organism evidence="5 6">
    <name type="scientific">Phormidium tenue NIES-30</name>
    <dbReference type="NCBI Taxonomy" id="549789"/>
    <lineage>
        <taxon>Bacteria</taxon>
        <taxon>Bacillati</taxon>
        <taxon>Cyanobacteriota</taxon>
        <taxon>Cyanophyceae</taxon>
        <taxon>Oscillatoriophycideae</taxon>
        <taxon>Oscillatoriales</taxon>
        <taxon>Oscillatoriaceae</taxon>
        <taxon>Phormidium</taxon>
    </lineage>
</organism>
<dbReference type="PANTHER" id="PTHR44858:SF1">
    <property type="entry name" value="UDP-N-ACETYLGLUCOSAMINE--PEPTIDE N-ACETYLGLUCOSAMINYLTRANSFERASE SPINDLY-RELATED"/>
    <property type="match status" value="1"/>
</dbReference>
<dbReference type="InterPro" id="IPR011990">
    <property type="entry name" value="TPR-like_helical_dom_sf"/>
</dbReference>
<dbReference type="Pfam" id="PF13181">
    <property type="entry name" value="TPR_8"/>
    <property type="match status" value="1"/>
</dbReference>
<protein>
    <recommendedName>
        <fullName evidence="7">Tetratricopeptide repeat protein</fullName>
    </recommendedName>
</protein>
<evidence type="ECO:0000313" key="5">
    <source>
        <dbReference type="EMBL" id="OKH46174.1"/>
    </source>
</evidence>